<dbReference type="PRINTS" id="PR00385">
    <property type="entry name" value="P450"/>
</dbReference>
<feature type="binding site" description="axial binding residue" evidence="7">
    <location>
        <position position="457"/>
    </location>
    <ligand>
        <name>heme</name>
        <dbReference type="ChEBI" id="CHEBI:30413"/>
    </ligand>
    <ligandPart>
        <name>Fe</name>
        <dbReference type="ChEBI" id="CHEBI:18248"/>
    </ligandPart>
</feature>
<dbReference type="GO" id="GO:0016705">
    <property type="term" value="F:oxidoreductase activity, acting on paired donors, with incorporation or reduction of molecular oxygen"/>
    <property type="evidence" value="ECO:0007669"/>
    <property type="project" value="InterPro"/>
</dbReference>
<comment type="caution">
    <text evidence="9">The sequence shown here is derived from an EMBL/GenBank/DDBJ whole genome shotgun (WGS) entry which is preliminary data.</text>
</comment>
<keyword evidence="4 7" id="KW-0479">Metal-binding</keyword>
<dbReference type="PROSITE" id="PS00086">
    <property type="entry name" value="CYTOCHROME_P450"/>
    <property type="match status" value="1"/>
</dbReference>
<dbReference type="GO" id="GO:0005506">
    <property type="term" value="F:iron ion binding"/>
    <property type="evidence" value="ECO:0007669"/>
    <property type="project" value="InterPro"/>
</dbReference>
<dbReference type="PRINTS" id="PR00463">
    <property type="entry name" value="EP450I"/>
</dbReference>
<gene>
    <name evidence="9" type="ORF">BUALT_Bualt04G0013200</name>
</gene>
<protein>
    <recommendedName>
        <fullName evidence="11">Cytochrome P450</fullName>
    </recommendedName>
</protein>
<proteinExistence type="inferred from homology"/>
<evidence type="ECO:0008006" key="11">
    <source>
        <dbReference type="Google" id="ProtNLM"/>
    </source>
</evidence>
<keyword evidence="7 8" id="KW-0349">Heme</keyword>
<evidence type="ECO:0000256" key="8">
    <source>
        <dbReference type="RuleBase" id="RU000461"/>
    </source>
</evidence>
<dbReference type="GO" id="GO:0006629">
    <property type="term" value="P:lipid metabolic process"/>
    <property type="evidence" value="ECO:0007669"/>
    <property type="project" value="UniProtKB-ARBA"/>
</dbReference>
<keyword evidence="6 7" id="KW-0408">Iron</keyword>
<reference evidence="9" key="1">
    <citation type="submission" date="2019-10" db="EMBL/GenBank/DDBJ databases">
        <authorList>
            <person name="Zhang R."/>
            <person name="Pan Y."/>
            <person name="Wang J."/>
            <person name="Ma R."/>
            <person name="Yu S."/>
        </authorList>
    </citation>
    <scope>NUCLEOTIDE SEQUENCE</scope>
    <source>
        <strain evidence="9">LA-IB0</strain>
        <tissue evidence="9">Leaf</tissue>
    </source>
</reference>
<dbReference type="CDD" id="cd11064">
    <property type="entry name" value="CYP86A"/>
    <property type="match status" value="1"/>
</dbReference>
<evidence type="ECO:0000256" key="7">
    <source>
        <dbReference type="PIRSR" id="PIRSR602401-1"/>
    </source>
</evidence>
<evidence type="ECO:0000313" key="9">
    <source>
        <dbReference type="EMBL" id="KAG8383437.1"/>
    </source>
</evidence>
<evidence type="ECO:0000256" key="3">
    <source>
        <dbReference type="ARBA" id="ARBA00010617"/>
    </source>
</evidence>
<dbReference type="InterPro" id="IPR017972">
    <property type="entry name" value="Cyt_P450_CS"/>
</dbReference>
<evidence type="ECO:0000256" key="5">
    <source>
        <dbReference type="ARBA" id="ARBA00023002"/>
    </source>
</evidence>
<evidence type="ECO:0000256" key="2">
    <source>
        <dbReference type="ARBA" id="ARBA00004167"/>
    </source>
</evidence>
<dbReference type="GO" id="GO:0004497">
    <property type="term" value="F:monooxygenase activity"/>
    <property type="evidence" value="ECO:0007669"/>
    <property type="project" value="UniProtKB-KW"/>
</dbReference>
<dbReference type="AlphaFoldDB" id="A0AAV6XTI8"/>
<evidence type="ECO:0000256" key="4">
    <source>
        <dbReference type="ARBA" id="ARBA00022723"/>
    </source>
</evidence>
<accession>A0AAV6XTI8</accession>
<dbReference type="InterPro" id="IPR001128">
    <property type="entry name" value="Cyt_P450"/>
</dbReference>
<dbReference type="GO" id="GO:0016020">
    <property type="term" value="C:membrane"/>
    <property type="evidence" value="ECO:0007669"/>
    <property type="project" value="UniProtKB-SubCell"/>
</dbReference>
<dbReference type="Pfam" id="PF00067">
    <property type="entry name" value="p450"/>
    <property type="match status" value="1"/>
</dbReference>
<keyword evidence="5 8" id="KW-0560">Oxidoreductase</keyword>
<dbReference type="GO" id="GO:0020037">
    <property type="term" value="F:heme binding"/>
    <property type="evidence" value="ECO:0007669"/>
    <property type="project" value="InterPro"/>
</dbReference>
<dbReference type="EMBL" id="WHWC01000004">
    <property type="protein sequence ID" value="KAG8383437.1"/>
    <property type="molecule type" value="Genomic_DNA"/>
</dbReference>
<organism evidence="9 10">
    <name type="scientific">Buddleja alternifolia</name>
    <dbReference type="NCBI Taxonomy" id="168488"/>
    <lineage>
        <taxon>Eukaryota</taxon>
        <taxon>Viridiplantae</taxon>
        <taxon>Streptophyta</taxon>
        <taxon>Embryophyta</taxon>
        <taxon>Tracheophyta</taxon>
        <taxon>Spermatophyta</taxon>
        <taxon>Magnoliopsida</taxon>
        <taxon>eudicotyledons</taxon>
        <taxon>Gunneridae</taxon>
        <taxon>Pentapetalae</taxon>
        <taxon>asterids</taxon>
        <taxon>lamiids</taxon>
        <taxon>Lamiales</taxon>
        <taxon>Scrophulariaceae</taxon>
        <taxon>Buddlejeae</taxon>
        <taxon>Buddleja</taxon>
    </lineage>
</organism>
<sequence length="511" mass="58969">MVEMVYFEVFLVLLWFISVWAWRNHKTLTWNWPLIGMMPTLMLNVGRIHDICTELLGKTRRATLFFRGPWFANMEILVTVNPANVHYIMSANFQNFPKGPKFKEMFDVLGDGIFNSDSESWKHQRKIAKALINHHRFHRCLVKISRGKVEDGLVPVLEMMCRKNQVFDLQDIFQRLTFDTTCALVTGYDPGCLSVDLPDVPFSKAMDDAEEAIFMRHVIPERIWKLQRWLGVGSEQKLSNARGVLDRVIGKYIAMKREELRKGGKIMDHKKEEDGIDLLTSYMNGGDDAQTLELECDEKFLRDTILNLMIAGRDTTSSALTWFTWLVSSHPEVEKKIRDELESVFPSAEGEVGGVFNVEEMNKLVYMHGALCEALRLYPPVPFQHKEPTQPDILPTGHYVHPKMKVMFFLYAMGRMESIWGKDCLEFKPERWISERGTIKHEPSYKFLAFNAGPRTCLGREVAFTQMKIVAATIINNYQVRLAEGHRVATNCSVILYMKDGLKVRVAKRMD</sequence>
<dbReference type="InterPro" id="IPR002401">
    <property type="entry name" value="Cyt_P450_E_grp-I"/>
</dbReference>
<dbReference type="Gene3D" id="1.10.630.10">
    <property type="entry name" value="Cytochrome P450"/>
    <property type="match status" value="1"/>
</dbReference>
<dbReference type="PANTHER" id="PTHR24296">
    <property type="entry name" value="CYTOCHROME P450"/>
    <property type="match status" value="1"/>
</dbReference>
<name>A0AAV6XTI8_9LAMI</name>
<keyword evidence="8" id="KW-0503">Monooxygenase</keyword>
<comment type="similarity">
    <text evidence="3 8">Belongs to the cytochrome P450 family.</text>
</comment>
<comment type="subcellular location">
    <subcellularLocation>
        <location evidence="2">Membrane</location>
        <topology evidence="2">Single-pass membrane protein</topology>
    </subcellularLocation>
</comment>
<evidence type="ECO:0000256" key="1">
    <source>
        <dbReference type="ARBA" id="ARBA00001971"/>
    </source>
</evidence>
<dbReference type="InterPro" id="IPR036396">
    <property type="entry name" value="Cyt_P450_sf"/>
</dbReference>
<evidence type="ECO:0000256" key="6">
    <source>
        <dbReference type="ARBA" id="ARBA00023004"/>
    </source>
</evidence>
<dbReference type="Proteomes" id="UP000826271">
    <property type="component" value="Unassembled WGS sequence"/>
</dbReference>
<keyword evidence="10" id="KW-1185">Reference proteome</keyword>
<evidence type="ECO:0000313" key="10">
    <source>
        <dbReference type="Proteomes" id="UP000826271"/>
    </source>
</evidence>
<dbReference type="SUPFAM" id="SSF48264">
    <property type="entry name" value="Cytochrome P450"/>
    <property type="match status" value="1"/>
</dbReference>
<comment type="cofactor">
    <cofactor evidence="1 7">
        <name>heme</name>
        <dbReference type="ChEBI" id="CHEBI:30413"/>
    </cofactor>
</comment>